<keyword evidence="9" id="KW-1185">Reference proteome</keyword>
<evidence type="ECO:0000313" key="8">
    <source>
        <dbReference type="EMBL" id="MFD1048418.1"/>
    </source>
</evidence>
<accession>A0ABW3MED5</accession>
<evidence type="ECO:0000256" key="1">
    <source>
        <dbReference type="ARBA" id="ARBA00004141"/>
    </source>
</evidence>
<dbReference type="SUPFAM" id="SSF81442">
    <property type="entry name" value="Cytochrome c oxidase subunit I-like"/>
    <property type="match status" value="1"/>
</dbReference>
<feature type="region of interest" description="Disordered" evidence="6">
    <location>
        <begin position="1"/>
        <end position="22"/>
    </location>
</feature>
<proteinExistence type="predicted"/>
<evidence type="ECO:0000256" key="3">
    <source>
        <dbReference type="ARBA" id="ARBA00022692"/>
    </source>
</evidence>
<keyword evidence="5 7" id="KW-0472">Membrane</keyword>
<dbReference type="EMBL" id="JBHTIS010001584">
    <property type="protein sequence ID" value="MFD1048418.1"/>
    <property type="molecule type" value="Genomic_DNA"/>
</dbReference>
<keyword evidence="2" id="KW-0813">Transport</keyword>
<comment type="caution">
    <text evidence="8">The sequence shown here is derived from an EMBL/GenBank/DDBJ whole genome shotgun (WGS) entry which is preliminary data.</text>
</comment>
<evidence type="ECO:0000256" key="7">
    <source>
        <dbReference type="SAM" id="Phobius"/>
    </source>
</evidence>
<feature type="non-terminal residue" evidence="8">
    <location>
        <position position="109"/>
    </location>
</feature>
<organism evidence="8 9">
    <name type="scientific">Kibdelosporangium lantanae</name>
    <dbReference type="NCBI Taxonomy" id="1497396"/>
    <lineage>
        <taxon>Bacteria</taxon>
        <taxon>Bacillati</taxon>
        <taxon>Actinomycetota</taxon>
        <taxon>Actinomycetes</taxon>
        <taxon>Pseudonocardiales</taxon>
        <taxon>Pseudonocardiaceae</taxon>
        <taxon>Kibdelosporangium</taxon>
    </lineage>
</organism>
<evidence type="ECO:0000256" key="5">
    <source>
        <dbReference type="ARBA" id="ARBA00023136"/>
    </source>
</evidence>
<gene>
    <name evidence="8" type="ORF">ACFQ1S_24240</name>
</gene>
<sequence length="109" mass="11457">MTPRRPARLSASRKTLDSLPSSSSHALIGGLVGAALASATTVQWSGVVEKVLIPMVVSPAVGLVLGYLVMTGMLWLYATPNVFGFANFVLPLQIGAPDVAFPRLNSLSY</sequence>
<evidence type="ECO:0000256" key="2">
    <source>
        <dbReference type="ARBA" id="ARBA00022448"/>
    </source>
</evidence>
<comment type="subcellular location">
    <subcellularLocation>
        <location evidence="1">Membrane</location>
        <topology evidence="1">Multi-pass membrane protein</topology>
    </subcellularLocation>
</comment>
<dbReference type="Proteomes" id="UP001597045">
    <property type="component" value="Unassembled WGS sequence"/>
</dbReference>
<evidence type="ECO:0000256" key="4">
    <source>
        <dbReference type="ARBA" id="ARBA00022989"/>
    </source>
</evidence>
<reference evidence="9" key="1">
    <citation type="journal article" date="2019" name="Int. J. Syst. Evol. Microbiol.">
        <title>The Global Catalogue of Microorganisms (GCM) 10K type strain sequencing project: providing services to taxonomists for standard genome sequencing and annotation.</title>
        <authorList>
            <consortium name="The Broad Institute Genomics Platform"/>
            <consortium name="The Broad Institute Genome Sequencing Center for Infectious Disease"/>
            <person name="Wu L."/>
            <person name="Ma J."/>
        </authorList>
    </citation>
    <scope>NUCLEOTIDE SEQUENCE [LARGE SCALE GENOMIC DNA]</scope>
    <source>
        <strain evidence="9">JCM 31486</strain>
    </source>
</reference>
<evidence type="ECO:0000313" key="9">
    <source>
        <dbReference type="Proteomes" id="UP001597045"/>
    </source>
</evidence>
<keyword evidence="4 7" id="KW-1133">Transmembrane helix</keyword>
<keyword evidence="3 7" id="KW-0812">Transmembrane</keyword>
<dbReference type="InterPro" id="IPR036927">
    <property type="entry name" value="Cyt_c_oxase-like_su1_sf"/>
</dbReference>
<dbReference type="Pfam" id="PF01384">
    <property type="entry name" value="PHO4"/>
    <property type="match status" value="1"/>
</dbReference>
<feature type="transmembrane region" description="Helical" evidence="7">
    <location>
        <begin position="55"/>
        <end position="78"/>
    </location>
</feature>
<dbReference type="Gene3D" id="1.20.210.10">
    <property type="entry name" value="Cytochrome c oxidase-like, subunit I domain"/>
    <property type="match status" value="1"/>
</dbReference>
<protein>
    <submittedName>
        <fullName evidence="8">Inorganic phosphate transporter</fullName>
    </submittedName>
</protein>
<dbReference type="InterPro" id="IPR001204">
    <property type="entry name" value="Phos_transporter"/>
</dbReference>
<evidence type="ECO:0000256" key="6">
    <source>
        <dbReference type="SAM" id="MobiDB-lite"/>
    </source>
</evidence>
<name>A0ABW3MED5_9PSEU</name>